<evidence type="ECO:0000256" key="5">
    <source>
        <dbReference type="ARBA" id="ARBA00022989"/>
    </source>
</evidence>
<keyword evidence="4" id="KW-0378">Hydrolase</keyword>
<dbReference type="InterPro" id="IPR035952">
    <property type="entry name" value="Rhomboid-like_sf"/>
</dbReference>
<feature type="transmembrane region" description="Helical" evidence="7">
    <location>
        <begin position="180"/>
        <end position="204"/>
    </location>
</feature>
<dbReference type="AlphaFoldDB" id="A0A1G7DK28"/>
<keyword evidence="5 7" id="KW-1133">Transmembrane helix</keyword>
<keyword evidence="6 7" id="KW-0472">Membrane</keyword>
<protein>
    <submittedName>
        <fullName evidence="9">Membrane associated serine protease, rhomboid family</fullName>
    </submittedName>
</protein>
<evidence type="ECO:0000256" key="3">
    <source>
        <dbReference type="ARBA" id="ARBA00022692"/>
    </source>
</evidence>
<dbReference type="STRING" id="1071918.SAMN05421544_11154"/>
<feature type="transmembrane region" description="Helical" evidence="7">
    <location>
        <begin position="151"/>
        <end position="173"/>
    </location>
</feature>
<comment type="subcellular location">
    <subcellularLocation>
        <location evidence="1">Membrane</location>
        <topology evidence="1">Multi-pass membrane protein</topology>
    </subcellularLocation>
</comment>
<dbReference type="EMBL" id="FNAS01000011">
    <property type="protein sequence ID" value="SDE51869.1"/>
    <property type="molecule type" value="Genomic_DNA"/>
</dbReference>
<reference evidence="9 10" key="1">
    <citation type="submission" date="2016-10" db="EMBL/GenBank/DDBJ databases">
        <authorList>
            <person name="de Groot N.N."/>
        </authorList>
    </citation>
    <scope>NUCLEOTIDE SEQUENCE [LARGE SCALE GENOMIC DNA]</scope>
    <source>
        <strain evidence="9 10">DSM 24015</strain>
    </source>
</reference>
<feature type="transmembrane region" description="Helical" evidence="7">
    <location>
        <begin position="51"/>
        <end position="74"/>
    </location>
</feature>
<dbReference type="Pfam" id="PF01694">
    <property type="entry name" value="Rhomboid"/>
    <property type="match status" value="1"/>
</dbReference>
<dbReference type="Proteomes" id="UP000198517">
    <property type="component" value="Unassembled WGS sequence"/>
</dbReference>
<dbReference type="RefSeq" id="WP_092736943.1">
    <property type="nucleotide sequence ID" value="NZ_FNAS01000011.1"/>
</dbReference>
<evidence type="ECO:0000313" key="10">
    <source>
        <dbReference type="Proteomes" id="UP000198517"/>
    </source>
</evidence>
<dbReference type="InterPro" id="IPR022764">
    <property type="entry name" value="Peptidase_S54_rhomboid_dom"/>
</dbReference>
<keyword evidence="9" id="KW-0645">Protease</keyword>
<accession>A0A1G7DK28</accession>
<evidence type="ECO:0000256" key="6">
    <source>
        <dbReference type="ARBA" id="ARBA00023136"/>
    </source>
</evidence>
<dbReference type="GO" id="GO:0004252">
    <property type="term" value="F:serine-type endopeptidase activity"/>
    <property type="evidence" value="ECO:0007669"/>
    <property type="project" value="InterPro"/>
</dbReference>
<feature type="transmembrane region" description="Helical" evidence="7">
    <location>
        <begin position="216"/>
        <end position="235"/>
    </location>
</feature>
<dbReference type="Gene3D" id="1.20.1540.10">
    <property type="entry name" value="Rhomboid-like"/>
    <property type="match status" value="1"/>
</dbReference>
<proteinExistence type="inferred from homology"/>
<keyword evidence="10" id="KW-1185">Reference proteome</keyword>
<dbReference type="OrthoDB" id="9807874at2"/>
<dbReference type="SUPFAM" id="SSF144091">
    <property type="entry name" value="Rhomboid-like"/>
    <property type="match status" value="1"/>
</dbReference>
<feature type="domain" description="Peptidase S54 rhomboid" evidence="8">
    <location>
        <begin position="46"/>
        <end position="232"/>
    </location>
</feature>
<dbReference type="PANTHER" id="PTHR43731:SF14">
    <property type="entry name" value="PRESENILIN-ASSOCIATED RHOMBOID-LIKE PROTEIN, MITOCHONDRIAL"/>
    <property type="match status" value="1"/>
</dbReference>
<feature type="transmembrane region" description="Helical" evidence="7">
    <location>
        <begin position="12"/>
        <end position="31"/>
    </location>
</feature>
<feature type="transmembrane region" description="Helical" evidence="7">
    <location>
        <begin position="86"/>
        <end position="107"/>
    </location>
</feature>
<dbReference type="GO" id="GO:0016020">
    <property type="term" value="C:membrane"/>
    <property type="evidence" value="ECO:0007669"/>
    <property type="project" value="UniProtKB-SubCell"/>
</dbReference>
<evidence type="ECO:0000256" key="4">
    <source>
        <dbReference type="ARBA" id="ARBA00022801"/>
    </source>
</evidence>
<keyword evidence="3 7" id="KW-0812">Transmembrane</keyword>
<comment type="similarity">
    <text evidence="2">Belongs to the peptidase S54 family.</text>
</comment>
<sequence>MLKNIPPITRGLIIINFVVFILSTYVLPPNISNYLGAYFPLSPNFRSWQIITHMFMHGGWMHIIFNMVALWSFGPPLERILDEKKFVILYFISGIGAFILFNAWNYYQYYELINMLKAQGVDLHEILQYSKLDDNGFFLQLNGTAGELQSFLLTPMVGASGALFGVIAAFTVIYPDAELIFLFIPFPIKAKILFPIIIVGSLFLGIRQSDGDNIAHFAHLGGALVGFILIKIWTYNRFRIN</sequence>
<name>A0A1G7DK28_9FLAO</name>
<dbReference type="PANTHER" id="PTHR43731">
    <property type="entry name" value="RHOMBOID PROTEASE"/>
    <property type="match status" value="1"/>
</dbReference>
<evidence type="ECO:0000313" key="9">
    <source>
        <dbReference type="EMBL" id="SDE51869.1"/>
    </source>
</evidence>
<evidence type="ECO:0000259" key="8">
    <source>
        <dbReference type="Pfam" id="PF01694"/>
    </source>
</evidence>
<gene>
    <name evidence="9" type="ORF">SAMN05421544_11154</name>
</gene>
<organism evidence="9 10">
    <name type="scientific">Riemerella columbipharyngis</name>
    <dbReference type="NCBI Taxonomy" id="1071918"/>
    <lineage>
        <taxon>Bacteria</taxon>
        <taxon>Pseudomonadati</taxon>
        <taxon>Bacteroidota</taxon>
        <taxon>Flavobacteriia</taxon>
        <taxon>Flavobacteriales</taxon>
        <taxon>Weeksellaceae</taxon>
        <taxon>Riemerella</taxon>
    </lineage>
</organism>
<evidence type="ECO:0000256" key="7">
    <source>
        <dbReference type="SAM" id="Phobius"/>
    </source>
</evidence>
<evidence type="ECO:0000256" key="2">
    <source>
        <dbReference type="ARBA" id="ARBA00009045"/>
    </source>
</evidence>
<dbReference type="InterPro" id="IPR050925">
    <property type="entry name" value="Rhomboid_protease_S54"/>
</dbReference>
<dbReference type="GO" id="GO:0006508">
    <property type="term" value="P:proteolysis"/>
    <property type="evidence" value="ECO:0007669"/>
    <property type="project" value="UniProtKB-KW"/>
</dbReference>
<evidence type="ECO:0000256" key="1">
    <source>
        <dbReference type="ARBA" id="ARBA00004141"/>
    </source>
</evidence>